<dbReference type="GO" id="GO:0001678">
    <property type="term" value="P:intracellular glucose homeostasis"/>
    <property type="evidence" value="ECO:0007669"/>
    <property type="project" value="InterPro"/>
</dbReference>
<dbReference type="PANTHER" id="PTHR19443">
    <property type="entry name" value="HEXOKINASE"/>
    <property type="match status" value="1"/>
</dbReference>
<feature type="domain" description="Hexokinase N-terminal" evidence="11">
    <location>
        <begin position="2"/>
        <end position="194"/>
    </location>
</feature>
<dbReference type="GO" id="GO:0008865">
    <property type="term" value="F:fructokinase activity"/>
    <property type="evidence" value="ECO:0007669"/>
    <property type="project" value="TreeGrafter"/>
</dbReference>
<dbReference type="GO" id="GO:0006006">
    <property type="term" value="P:glucose metabolic process"/>
    <property type="evidence" value="ECO:0007669"/>
    <property type="project" value="TreeGrafter"/>
</dbReference>
<dbReference type="UniPathway" id="UPA00242"/>
<proteinExistence type="inferred from homology"/>
<dbReference type="Gene3D" id="3.30.420.40">
    <property type="match status" value="2"/>
</dbReference>
<dbReference type="FunFam" id="3.40.367.20:FF:000020">
    <property type="entry name" value="Hexokinase-1"/>
    <property type="match status" value="1"/>
</dbReference>
<evidence type="ECO:0000259" key="11">
    <source>
        <dbReference type="Pfam" id="PF00349"/>
    </source>
</evidence>
<dbReference type="GO" id="GO:0004340">
    <property type="term" value="F:glucokinase activity"/>
    <property type="evidence" value="ECO:0007669"/>
    <property type="project" value="TreeGrafter"/>
</dbReference>
<reference evidence="14" key="1">
    <citation type="submission" date="2015-09" db="EMBL/GenBank/DDBJ databases">
        <authorList>
            <person name="Sai Rama Sridatta P."/>
        </authorList>
    </citation>
    <scope>NUCLEOTIDE SEQUENCE [LARGE SCALE GENOMIC DNA]</scope>
</reference>
<evidence type="ECO:0000313" key="13">
    <source>
        <dbReference type="Ensembl" id="ENSLCAP00010056137.1"/>
    </source>
</evidence>
<dbReference type="Pfam" id="PF00349">
    <property type="entry name" value="Hexokinase_1"/>
    <property type="match status" value="2"/>
</dbReference>
<evidence type="ECO:0000256" key="4">
    <source>
        <dbReference type="ARBA" id="ARBA00012324"/>
    </source>
</evidence>
<dbReference type="InterPro" id="IPR001312">
    <property type="entry name" value="Hexokinase"/>
</dbReference>
<keyword evidence="5" id="KW-0808">Transferase</keyword>
<evidence type="ECO:0000256" key="2">
    <source>
        <dbReference type="ARBA" id="ARBA00005028"/>
    </source>
</evidence>
<feature type="domain" description="Hexokinase C-terminal" evidence="12">
    <location>
        <begin position="202"/>
        <end position="272"/>
    </location>
</feature>
<dbReference type="Ensembl" id="ENSLCAT00010057671.1">
    <property type="protein sequence ID" value="ENSLCAP00010056137.1"/>
    <property type="gene ID" value="ENSLCAG00010025991.1"/>
</dbReference>
<dbReference type="GO" id="GO:0005829">
    <property type="term" value="C:cytosol"/>
    <property type="evidence" value="ECO:0007669"/>
    <property type="project" value="TreeGrafter"/>
</dbReference>
<dbReference type="InterPro" id="IPR022673">
    <property type="entry name" value="Hexokinase_C"/>
</dbReference>
<evidence type="ECO:0000256" key="7">
    <source>
        <dbReference type="ARBA" id="ARBA00022777"/>
    </source>
</evidence>
<dbReference type="Proteomes" id="UP000314980">
    <property type="component" value="Unassembled WGS sequence"/>
</dbReference>
<evidence type="ECO:0000256" key="8">
    <source>
        <dbReference type="ARBA" id="ARBA00022840"/>
    </source>
</evidence>
<dbReference type="GO" id="GO:0005739">
    <property type="term" value="C:mitochondrion"/>
    <property type="evidence" value="ECO:0007669"/>
    <property type="project" value="TreeGrafter"/>
</dbReference>
<dbReference type="FunFam" id="3.30.420.40:FF:000015">
    <property type="entry name" value="Hexokinase 1"/>
    <property type="match status" value="1"/>
</dbReference>
<reference evidence="13" key="2">
    <citation type="submission" date="2025-08" db="UniProtKB">
        <authorList>
            <consortium name="Ensembl"/>
        </authorList>
    </citation>
    <scope>IDENTIFICATION</scope>
</reference>
<keyword evidence="14" id="KW-1185">Reference proteome</keyword>
<accession>A0A4W6FYT6</accession>
<comment type="pathway">
    <text evidence="1">Carbohydrate degradation; glycolysis; D-glyceraldehyde 3-phosphate and glycerone phosphate from D-glucose: step 1/4.</text>
</comment>
<dbReference type="AlphaFoldDB" id="A0A4W6FYT6"/>
<evidence type="ECO:0000256" key="10">
    <source>
        <dbReference type="ARBA" id="ARBA00048160"/>
    </source>
</evidence>
<sequence length="759" mass="83398">MRLHDDQLSDISARFQAEMKKGLSVESNAAAAVKMLPTHVRSTPDGSEKGQFLALDLGGSKFKVLQVKVREGMGIRRGGVEMEEKTYPIPKELLVGRGTELFDHVSESLKDFLHEKNISLDKKHPLAFTFSFACEQSSLDQGSLLGWSKNYRARGLQGKDVVQALRDAIDRTGGMDIEVLAMVNDTVATMMTCGFDDNYCEVGLIIGTGTNACYMEELRHVDLVEGDEGRMCVNTEWGAFGDDGALDDYLTEFDRDVDAASNNQGKQMYPKRLHKVVRRLLPECHVRFVLSDSGSSKGAALVTAVAQRLASQKRKVDETLSPFRLSHEQLQLVKARMRAGLEAGLKRKGSTAIKMLPSFVYRTPDGTEHGKYLALDLGGTNFRALLVNFKKGLQQNTRLHHKIYTIPLEIMQGTGEELFDHIAECISDFLDYMGLKNARLPAGFTFSFPCEQTALDTGTLVSWTKGFKATDCEGHDVVSMLREAIKRRNDFDLDIAAVVNDTVGTMMSCAYEDPQCEVGLIAGTGTNVCYMEELKNIEKTEQSTGQKMCINTEWGGLGDDGSLDDIITPYDVEVDQTSINPGKQRFEKLTSGMYLGEVVRQVLLDLTRGGLLFRGHVTEALKTAGIFQTKYLSQIESDRLALLQVRSILQGLGLDSTCNDSIIVKQVCGTVSRRAAQLCGAGMAAVVDKIRENRGLDHLNVTVGVDGALYKLHPHFSGVLQETARVLAPQCNVTFLPSEEGSGKGAALITAVARQRGEM</sequence>
<protein>
    <recommendedName>
        <fullName evidence="4">hexokinase</fullName>
        <ecNumber evidence="4">2.7.1.1</ecNumber>
    </recommendedName>
</protein>
<dbReference type="Gene3D" id="3.40.367.20">
    <property type="match status" value="3"/>
</dbReference>
<evidence type="ECO:0000256" key="6">
    <source>
        <dbReference type="ARBA" id="ARBA00022741"/>
    </source>
</evidence>
<comment type="catalytic activity">
    <reaction evidence="10">
        <text>D-glucose + ATP = D-glucose 6-phosphate + ADP + H(+)</text>
        <dbReference type="Rhea" id="RHEA:17825"/>
        <dbReference type="ChEBI" id="CHEBI:4167"/>
        <dbReference type="ChEBI" id="CHEBI:15378"/>
        <dbReference type="ChEBI" id="CHEBI:30616"/>
        <dbReference type="ChEBI" id="CHEBI:61548"/>
        <dbReference type="ChEBI" id="CHEBI:456216"/>
        <dbReference type="EC" id="2.7.1.1"/>
    </reaction>
    <physiologicalReaction direction="left-to-right" evidence="10">
        <dbReference type="Rhea" id="RHEA:17826"/>
    </physiologicalReaction>
</comment>
<keyword evidence="8" id="KW-0067">ATP-binding</keyword>
<evidence type="ECO:0000256" key="5">
    <source>
        <dbReference type="ARBA" id="ARBA00022679"/>
    </source>
</evidence>
<dbReference type="GO" id="GO:0006096">
    <property type="term" value="P:glycolytic process"/>
    <property type="evidence" value="ECO:0007669"/>
    <property type="project" value="UniProtKB-UniPathway"/>
</dbReference>
<dbReference type="PRINTS" id="PR00475">
    <property type="entry name" value="HEXOKINASE"/>
</dbReference>
<evidence type="ECO:0000313" key="14">
    <source>
        <dbReference type="Proteomes" id="UP000314980"/>
    </source>
</evidence>
<dbReference type="Pfam" id="PF03727">
    <property type="entry name" value="Hexokinase_2"/>
    <property type="match status" value="2"/>
</dbReference>
<feature type="domain" description="Hexokinase N-terminal" evidence="11">
    <location>
        <begin position="316"/>
        <end position="511"/>
    </location>
</feature>
<feature type="domain" description="Hexokinase C-terminal" evidence="12">
    <location>
        <begin position="518"/>
        <end position="752"/>
    </location>
</feature>
<name>A0A4W6FYT6_LATCA</name>
<keyword evidence="7" id="KW-0418">Kinase</keyword>
<dbReference type="EC" id="2.7.1.1" evidence="4"/>
<evidence type="ECO:0000256" key="3">
    <source>
        <dbReference type="ARBA" id="ARBA00009225"/>
    </source>
</evidence>
<evidence type="ECO:0000256" key="9">
    <source>
        <dbReference type="ARBA" id="ARBA00044613"/>
    </source>
</evidence>
<comment type="pathway">
    <text evidence="2">Carbohydrate metabolism; hexose metabolism.</text>
</comment>
<organism evidence="13 14">
    <name type="scientific">Lates calcarifer</name>
    <name type="common">Barramundi</name>
    <name type="synonym">Holocentrus calcarifer</name>
    <dbReference type="NCBI Taxonomy" id="8187"/>
    <lineage>
        <taxon>Eukaryota</taxon>
        <taxon>Metazoa</taxon>
        <taxon>Chordata</taxon>
        <taxon>Craniata</taxon>
        <taxon>Vertebrata</taxon>
        <taxon>Euteleostomi</taxon>
        <taxon>Actinopterygii</taxon>
        <taxon>Neopterygii</taxon>
        <taxon>Teleostei</taxon>
        <taxon>Neoteleostei</taxon>
        <taxon>Acanthomorphata</taxon>
        <taxon>Carangaria</taxon>
        <taxon>Carangaria incertae sedis</taxon>
        <taxon>Centropomidae</taxon>
        <taxon>Lates</taxon>
    </lineage>
</organism>
<dbReference type="PROSITE" id="PS51748">
    <property type="entry name" value="HEXOKINASE_2"/>
    <property type="match status" value="2"/>
</dbReference>
<dbReference type="SUPFAM" id="SSF53067">
    <property type="entry name" value="Actin-like ATPase domain"/>
    <property type="match status" value="4"/>
</dbReference>
<evidence type="ECO:0000259" key="12">
    <source>
        <dbReference type="Pfam" id="PF03727"/>
    </source>
</evidence>
<dbReference type="InterPro" id="IPR043129">
    <property type="entry name" value="ATPase_NBD"/>
</dbReference>
<comment type="similarity">
    <text evidence="3">Belongs to the hexokinase family.</text>
</comment>
<dbReference type="GeneTree" id="ENSGT00950000182787"/>
<dbReference type="GO" id="GO:0005524">
    <property type="term" value="F:ATP binding"/>
    <property type="evidence" value="ECO:0007669"/>
    <property type="project" value="UniProtKB-KW"/>
</dbReference>
<dbReference type="FunFam" id="3.30.420.40:FF:000123">
    <property type="entry name" value="Hexokinase 3"/>
    <property type="match status" value="1"/>
</dbReference>
<evidence type="ECO:0000256" key="1">
    <source>
        <dbReference type="ARBA" id="ARBA00004888"/>
    </source>
</evidence>
<dbReference type="PANTHER" id="PTHR19443:SF28">
    <property type="entry name" value="HEXOKINASE HKDC1"/>
    <property type="match status" value="1"/>
</dbReference>
<comment type="catalytic activity">
    <reaction evidence="9">
        <text>a D-hexose + ATP = a D-hexose 6-phosphate + ADP + H(+)</text>
        <dbReference type="Rhea" id="RHEA:22740"/>
        <dbReference type="ChEBI" id="CHEBI:4194"/>
        <dbReference type="ChEBI" id="CHEBI:15378"/>
        <dbReference type="ChEBI" id="CHEBI:30616"/>
        <dbReference type="ChEBI" id="CHEBI:229467"/>
        <dbReference type="ChEBI" id="CHEBI:456216"/>
        <dbReference type="EC" id="2.7.1.1"/>
    </reaction>
    <physiologicalReaction direction="left-to-right" evidence="9">
        <dbReference type="Rhea" id="RHEA:22741"/>
    </physiologicalReaction>
</comment>
<keyword evidence="6" id="KW-0547">Nucleotide-binding</keyword>
<reference evidence="13" key="3">
    <citation type="submission" date="2025-09" db="UniProtKB">
        <authorList>
            <consortium name="Ensembl"/>
        </authorList>
    </citation>
    <scope>IDENTIFICATION</scope>
</reference>
<dbReference type="InterPro" id="IPR022672">
    <property type="entry name" value="Hexokinase_N"/>
</dbReference>
<dbReference type="GO" id="GO:0005536">
    <property type="term" value="F:D-glucose binding"/>
    <property type="evidence" value="ECO:0007669"/>
    <property type="project" value="InterPro"/>
</dbReference>
<dbReference type="UniPathway" id="UPA00109">
    <property type="reaction ID" value="UER00180"/>
</dbReference>